<dbReference type="GO" id="GO:0005789">
    <property type="term" value="C:endoplasmic reticulum membrane"/>
    <property type="evidence" value="ECO:0007669"/>
    <property type="project" value="UniProtKB-SubCell"/>
</dbReference>
<accession>A0A9W7FFD7</accession>
<evidence type="ECO:0000313" key="10">
    <source>
        <dbReference type="Proteomes" id="UP001165122"/>
    </source>
</evidence>
<keyword evidence="6 8" id="KW-1133">Transmembrane helix</keyword>
<evidence type="ECO:0000313" key="9">
    <source>
        <dbReference type="EMBL" id="GMI11302.1"/>
    </source>
</evidence>
<comment type="similarity">
    <text evidence="2">Belongs to the EMC4 family.</text>
</comment>
<reference evidence="10" key="1">
    <citation type="journal article" date="2023" name="Commun. Biol.">
        <title>Genome analysis of Parmales, the sister group of diatoms, reveals the evolutionary specialization of diatoms from phago-mixotrophs to photoautotrophs.</title>
        <authorList>
            <person name="Ban H."/>
            <person name="Sato S."/>
            <person name="Yoshikawa S."/>
            <person name="Yamada K."/>
            <person name="Nakamura Y."/>
            <person name="Ichinomiya M."/>
            <person name="Sato N."/>
            <person name="Blanc-Mathieu R."/>
            <person name="Endo H."/>
            <person name="Kuwata A."/>
            <person name="Ogata H."/>
        </authorList>
    </citation>
    <scope>NUCLEOTIDE SEQUENCE [LARGE SCALE GENOMIC DNA]</scope>
    <source>
        <strain evidence="10">NIES 3700</strain>
    </source>
</reference>
<dbReference type="PANTHER" id="PTHR19315">
    <property type="entry name" value="ER MEMBRANE PROTEIN COMPLEX SUBUNIT 4"/>
    <property type="match status" value="1"/>
</dbReference>
<organism evidence="9 10">
    <name type="scientific">Triparma laevis f. longispina</name>
    <dbReference type="NCBI Taxonomy" id="1714387"/>
    <lineage>
        <taxon>Eukaryota</taxon>
        <taxon>Sar</taxon>
        <taxon>Stramenopiles</taxon>
        <taxon>Ochrophyta</taxon>
        <taxon>Bolidophyceae</taxon>
        <taxon>Parmales</taxon>
        <taxon>Triparmaceae</taxon>
        <taxon>Triparma</taxon>
    </lineage>
</organism>
<dbReference type="Pfam" id="PF06417">
    <property type="entry name" value="EMC4"/>
    <property type="match status" value="1"/>
</dbReference>
<keyword evidence="5" id="KW-0256">Endoplasmic reticulum</keyword>
<evidence type="ECO:0000256" key="7">
    <source>
        <dbReference type="ARBA" id="ARBA00023136"/>
    </source>
</evidence>
<keyword evidence="7 8" id="KW-0472">Membrane</keyword>
<keyword evidence="10" id="KW-1185">Reference proteome</keyword>
<feature type="transmembrane region" description="Helical" evidence="8">
    <location>
        <begin position="73"/>
        <end position="91"/>
    </location>
</feature>
<keyword evidence="4 8" id="KW-0812">Transmembrane</keyword>
<evidence type="ECO:0000256" key="2">
    <source>
        <dbReference type="ARBA" id="ARBA00007715"/>
    </source>
</evidence>
<protein>
    <recommendedName>
        <fullName evidence="3">ER membrane protein complex subunit 4</fullName>
    </recommendedName>
</protein>
<evidence type="ECO:0000256" key="4">
    <source>
        <dbReference type="ARBA" id="ARBA00022692"/>
    </source>
</evidence>
<dbReference type="InterPro" id="IPR009445">
    <property type="entry name" value="TMEM85/Emc4"/>
</dbReference>
<evidence type="ECO:0000256" key="6">
    <source>
        <dbReference type="ARBA" id="ARBA00022989"/>
    </source>
</evidence>
<sequence>MKQKKAMELAMSPGKSLMMTAFMLYMSGSHLNIFTISTTSMALLNPLKAILSTPQQFSRFESGTEEKFYQAKAVFIAMNLVALSVGIYKLLKMGLLPNKAGDWGDWVKVWDGVDGTTVL</sequence>
<evidence type="ECO:0000256" key="1">
    <source>
        <dbReference type="ARBA" id="ARBA00004477"/>
    </source>
</evidence>
<dbReference type="AlphaFoldDB" id="A0A9W7FFD7"/>
<evidence type="ECO:0000256" key="8">
    <source>
        <dbReference type="SAM" id="Phobius"/>
    </source>
</evidence>
<comment type="caution">
    <text evidence="9">The sequence shown here is derived from an EMBL/GenBank/DDBJ whole genome shotgun (WGS) entry which is preliminary data.</text>
</comment>
<proteinExistence type="inferred from homology"/>
<dbReference type="OrthoDB" id="369569at2759"/>
<evidence type="ECO:0000256" key="5">
    <source>
        <dbReference type="ARBA" id="ARBA00022824"/>
    </source>
</evidence>
<dbReference type="EMBL" id="BRXW01000160">
    <property type="protein sequence ID" value="GMI11302.1"/>
    <property type="molecule type" value="Genomic_DNA"/>
</dbReference>
<gene>
    <name evidence="9" type="ORF">TrLO_g10491</name>
</gene>
<evidence type="ECO:0000256" key="3">
    <source>
        <dbReference type="ARBA" id="ARBA00020820"/>
    </source>
</evidence>
<name>A0A9W7FFD7_9STRA</name>
<dbReference type="Proteomes" id="UP001165122">
    <property type="component" value="Unassembled WGS sequence"/>
</dbReference>
<comment type="subcellular location">
    <subcellularLocation>
        <location evidence="1">Endoplasmic reticulum membrane</location>
        <topology evidence="1">Multi-pass membrane protein</topology>
    </subcellularLocation>
</comment>